<organism evidence="4 5">
    <name type="scientific">Clostridium tetanomorphum</name>
    <dbReference type="NCBI Taxonomy" id="1553"/>
    <lineage>
        <taxon>Bacteria</taxon>
        <taxon>Bacillati</taxon>
        <taxon>Bacillota</taxon>
        <taxon>Clostridia</taxon>
        <taxon>Eubacteriales</taxon>
        <taxon>Clostridiaceae</taxon>
        <taxon>Clostridium</taxon>
    </lineage>
</organism>
<keyword evidence="5" id="KW-1185">Reference proteome</keyword>
<dbReference type="PANTHER" id="PTHR43479">
    <property type="entry name" value="ACREF/ENVCD OPERON REPRESSOR-RELATED"/>
    <property type="match status" value="1"/>
</dbReference>
<evidence type="ECO:0000313" key="4">
    <source>
        <dbReference type="EMBL" id="MBC2398744.1"/>
    </source>
</evidence>
<evidence type="ECO:0000256" key="2">
    <source>
        <dbReference type="PROSITE-ProRule" id="PRU00335"/>
    </source>
</evidence>
<evidence type="ECO:0000259" key="3">
    <source>
        <dbReference type="PROSITE" id="PS50977"/>
    </source>
</evidence>
<gene>
    <name evidence="4" type="ORF">HGG79_13315</name>
</gene>
<dbReference type="InterPro" id="IPR050624">
    <property type="entry name" value="HTH-type_Tx_Regulator"/>
</dbReference>
<keyword evidence="1 2" id="KW-0238">DNA-binding</keyword>
<dbReference type="SUPFAM" id="SSF46689">
    <property type="entry name" value="Homeodomain-like"/>
    <property type="match status" value="1"/>
</dbReference>
<name>A0A923ECU0_CLOTT</name>
<dbReference type="RefSeq" id="WP_035150805.1">
    <property type="nucleotide sequence ID" value="NZ_JAAZWO010000017.1"/>
</dbReference>
<feature type="DNA-binding region" description="H-T-H motif" evidence="2">
    <location>
        <begin position="34"/>
        <end position="53"/>
    </location>
</feature>
<dbReference type="GO" id="GO:0003677">
    <property type="term" value="F:DNA binding"/>
    <property type="evidence" value="ECO:0007669"/>
    <property type="project" value="UniProtKB-UniRule"/>
</dbReference>
<sequence length="196" mass="23323">MGRAYTDIEREELRIKIKECAKKMFEEEGFKHFRIQKITKEVGISLGGLYSFFENKEALYKEIIRDEKNRIRLKISTWIEHDNVSPKEYFISLANILSEKMKKNKLYENQEDGPYNLMSELVFDIGENNKKENLEFIQRLREIWEKQGNTLRISNEEILGILSILGAVNMKQDTMNIDVFEKLYKDIYMHLAEKIV</sequence>
<dbReference type="PANTHER" id="PTHR43479:SF11">
    <property type="entry name" value="ACREF_ENVCD OPERON REPRESSOR-RELATED"/>
    <property type="match status" value="1"/>
</dbReference>
<feature type="domain" description="HTH tetR-type" evidence="3">
    <location>
        <begin position="11"/>
        <end position="71"/>
    </location>
</feature>
<dbReference type="Proteomes" id="UP000563151">
    <property type="component" value="Unassembled WGS sequence"/>
</dbReference>
<dbReference type="InterPro" id="IPR009057">
    <property type="entry name" value="Homeodomain-like_sf"/>
</dbReference>
<protein>
    <submittedName>
        <fullName evidence="4">TetR/AcrR family transcriptional regulator</fullName>
    </submittedName>
</protein>
<dbReference type="PRINTS" id="PR00455">
    <property type="entry name" value="HTHTETR"/>
</dbReference>
<dbReference type="InterPro" id="IPR001647">
    <property type="entry name" value="HTH_TetR"/>
</dbReference>
<dbReference type="Gene3D" id="1.10.357.10">
    <property type="entry name" value="Tetracycline Repressor, domain 2"/>
    <property type="match status" value="1"/>
</dbReference>
<dbReference type="AlphaFoldDB" id="A0A923ECU0"/>
<dbReference type="PROSITE" id="PS50977">
    <property type="entry name" value="HTH_TETR_2"/>
    <property type="match status" value="1"/>
</dbReference>
<accession>A0A923ECU0</accession>
<evidence type="ECO:0000313" key="5">
    <source>
        <dbReference type="Proteomes" id="UP000563151"/>
    </source>
</evidence>
<comment type="caution">
    <text evidence="4">The sequence shown here is derived from an EMBL/GenBank/DDBJ whole genome shotgun (WGS) entry which is preliminary data.</text>
</comment>
<dbReference type="EMBL" id="JAAZWO010000017">
    <property type="protein sequence ID" value="MBC2398744.1"/>
    <property type="molecule type" value="Genomic_DNA"/>
</dbReference>
<evidence type="ECO:0000256" key="1">
    <source>
        <dbReference type="ARBA" id="ARBA00023125"/>
    </source>
</evidence>
<reference evidence="4 5" key="1">
    <citation type="submission" date="2020-04" db="EMBL/GenBank/DDBJ databases">
        <title>Genomic insights into acetone-butanol-ethanol (ABE) fermentation by sequencing solventogenic clostridia strains.</title>
        <authorList>
            <person name="Brown S."/>
        </authorList>
    </citation>
    <scope>NUCLEOTIDE SEQUENCE [LARGE SCALE GENOMIC DNA]</scope>
    <source>
        <strain evidence="4 5">DJ011</strain>
    </source>
</reference>
<dbReference type="Pfam" id="PF00440">
    <property type="entry name" value="TetR_N"/>
    <property type="match status" value="1"/>
</dbReference>
<proteinExistence type="predicted"/>